<dbReference type="OMA" id="VLEREWI"/>
<evidence type="ECO:0000313" key="5">
    <source>
        <dbReference type="Proteomes" id="UP000030745"/>
    </source>
</evidence>
<dbReference type="InterPro" id="IPR011992">
    <property type="entry name" value="EF-hand-dom_pair"/>
</dbReference>
<dbReference type="InterPro" id="IPR000048">
    <property type="entry name" value="IQ_motif_EF-hand-BS"/>
</dbReference>
<name>A0A067C2L8_SAPPC</name>
<evidence type="ECO:0000313" key="4">
    <source>
        <dbReference type="EMBL" id="KDO24738.1"/>
    </source>
</evidence>
<feature type="compositionally biased region" description="Basic residues" evidence="2">
    <location>
        <begin position="166"/>
        <end position="182"/>
    </location>
</feature>
<dbReference type="Proteomes" id="UP000030745">
    <property type="component" value="Unassembled WGS sequence"/>
</dbReference>
<dbReference type="PROSITE" id="PS50096">
    <property type="entry name" value="IQ"/>
    <property type="match status" value="2"/>
</dbReference>
<gene>
    <name evidence="4" type="ORF">SPRG_10272</name>
</gene>
<dbReference type="KEGG" id="spar:SPRG_10272"/>
<dbReference type="SUPFAM" id="SSF47473">
    <property type="entry name" value="EF-hand"/>
    <property type="match status" value="1"/>
</dbReference>
<dbReference type="RefSeq" id="XP_012204618.1">
    <property type="nucleotide sequence ID" value="XM_012349228.1"/>
</dbReference>
<dbReference type="EMBL" id="KK583239">
    <property type="protein sequence ID" value="KDO24738.1"/>
    <property type="molecule type" value="Genomic_DNA"/>
</dbReference>
<dbReference type="VEuPathDB" id="FungiDB:SPRG_10272"/>
<dbReference type="InterPro" id="IPR002048">
    <property type="entry name" value="EF_hand_dom"/>
</dbReference>
<dbReference type="OrthoDB" id="78369at2759"/>
<evidence type="ECO:0000256" key="2">
    <source>
        <dbReference type="SAM" id="MobiDB-lite"/>
    </source>
</evidence>
<sequence length="1573" mass="176105">MRALAKIPWPAPEPVDLLAEFGATLVGDVPARPALASAVQFDAKLRRLQADSPYTRPVVARDVQAPLTHAQVAAKRVRHFALKHLALDWTSNQKDASDTLPLTHAAASEGPGSDDFDLQTWLRDANACAIDPQTNVLHATAAAAPLPSVTTTSPTARTLHAPLLPKRNRPHRRPSPTTKRTKAVCAPDDDDDDDGSAIDDIQDTEYILPFEHLKPQDVSTMQHKRAGTTSPTKELRRAKSFHIAKWLTKRMQERAYSKEMQSRLAATLSANVGGGLWKDQVASQLATAMSADVVFGDGSDGNGRPFADDAAALALVLEREWIDTKARDIHDRATTEYAQGHVPEALSILSAGAALLQATTAVATHKSSWGFNYTLEVHAKASLLQMRYRRRHLRRARAALRLQTVWRGFHDRRRFKRRLWHRQASALYIQRWWHVRTADKEAMRLRLQTAARRKLAYLLVRRMRKAHKVLRASIHAWLVCALARLRLRRAIRAATNIQRLVRGFLSRRAVLRLRDRIVRDEVARSSREADYIQRFTAIRLEDFLLFLHQAGQSHVHQLAQRLKDEATARKRARAHWAPAAMRRAALEDLFASYDVDGSGTIDVDELQHLFDELCIPMDAASLAQAIRLMDTSRNGSVDMSEFCAYLEAPPPQSNAGLWKLHAQLQLQRVANWFTSATFKNEARRRLVYDETQRQAQLLRTEFRMTEHPRFACPYCGAAFALYRPFWRHMRQRQCPAASNRRLDTAHQVDADDDLAAVEQALVDARLVEVERDVALYMATSPGKADLAADATRLQQRYLALRQRRTLRDLAHNSNAILELYHSYDMAETNALPALLVPDIAADVGLGRAELALHFATDHAVTMDEVFIAVRRAYISLSWCTRLQQLLPSFLFTSSRRQRRLRQAATCLLLREQALAEASVRAAFRSAHPPVLVCQACNTGLWHDARARLHLQDDRFHARDASYRHRRNARIHLTATSTSRLVQLTQLSQDAVRAQAMQKALRFCKRQEGRRAIHAVTKHLLTQLAPQTAVNEPRRLLDVAFQLVDVDRVGSIPAESVAPVLAFLQCTALGASTAAAQAMDVRSVWRHRRATALATHVVATTYLQSKATLDVVPHVDVHAYLATPVGRQAIADEEALFGALQTTTTTDLTALVLQQLDVDRSRRIRVEHLATLLYVLGYAHATRTVATLRSAVPASDGHVPSDTLRAWLTAHPPRRCMLGRRWRLRCVRTRLARAVVTARYEGSAAACAPDPISHDALLVAKSEHFSKSAIGRDAIRTKVAELKRLEKVFAASTKGVRGHAWRSARARFLFCLFERGHAGAIELVDVPCVLRDLCHPLQKDPNVMARMLRFLNLEATTTTTISETAFHRWLDTDAGRAPSRRLAWRPSTKALATAVVRFEHRSDLGQREDDVLPLHVLAKADMYCASVAGQHEIDEEETHVQAQLGQHRRKTRGLAALEHKVAYAALLFRLVDANHTGRVAAHALSTLLGLLQLPNDLPLAHCIARDVGDATGHLDEAAFLAWYRGALDRQSLRTRLLAALRQTPVRAIATAVVAARYRQSREQPTEPSEGCMAP</sequence>
<organism evidence="4 5">
    <name type="scientific">Saprolegnia parasitica (strain CBS 223.65)</name>
    <dbReference type="NCBI Taxonomy" id="695850"/>
    <lineage>
        <taxon>Eukaryota</taxon>
        <taxon>Sar</taxon>
        <taxon>Stramenopiles</taxon>
        <taxon>Oomycota</taxon>
        <taxon>Saprolegniomycetes</taxon>
        <taxon>Saprolegniales</taxon>
        <taxon>Saprolegniaceae</taxon>
        <taxon>Saprolegnia</taxon>
    </lineage>
</organism>
<protein>
    <recommendedName>
        <fullName evidence="3">EF-hand domain-containing protein</fullName>
    </recommendedName>
</protein>
<dbReference type="GeneID" id="24132391"/>
<dbReference type="Pfam" id="PF00612">
    <property type="entry name" value="IQ"/>
    <property type="match status" value="2"/>
</dbReference>
<keyword evidence="5" id="KW-1185">Reference proteome</keyword>
<reference evidence="4 5" key="1">
    <citation type="journal article" date="2013" name="PLoS Genet.">
        <title>Distinctive expansion of potential virulence genes in the genome of the oomycete fish pathogen Saprolegnia parasitica.</title>
        <authorList>
            <person name="Jiang R.H."/>
            <person name="de Bruijn I."/>
            <person name="Haas B.J."/>
            <person name="Belmonte R."/>
            <person name="Lobach L."/>
            <person name="Christie J."/>
            <person name="van den Ackerveken G."/>
            <person name="Bottin A."/>
            <person name="Bulone V."/>
            <person name="Diaz-Moreno S.M."/>
            <person name="Dumas B."/>
            <person name="Fan L."/>
            <person name="Gaulin E."/>
            <person name="Govers F."/>
            <person name="Grenville-Briggs L.J."/>
            <person name="Horner N.R."/>
            <person name="Levin J.Z."/>
            <person name="Mammella M."/>
            <person name="Meijer H.J."/>
            <person name="Morris P."/>
            <person name="Nusbaum C."/>
            <person name="Oome S."/>
            <person name="Phillips A.J."/>
            <person name="van Rooyen D."/>
            <person name="Rzeszutek E."/>
            <person name="Saraiva M."/>
            <person name="Secombes C.J."/>
            <person name="Seidl M.F."/>
            <person name="Snel B."/>
            <person name="Stassen J.H."/>
            <person name="Sykes S."/>
            <person name="Tripathy S."/>
            <person name="van den Berg H."/>
            <person name="Vega-Arreguin J.C."/>
            <person name="Wawra S."/>
            <person name="Young S.K."/>
            <person name="Zeng Q."/>
            <person name="Dieguez-Uribeondo J."/>
            <person name="Russ C."/>
            <person name="Tyler B.M."/>
            <person name="van West P."/>
        </authorList>
    </citation>
    <scope>NUCLEOTIDE SEQUENCE [LARGE SCALE GENOMIC DNA]</scope>
    <source>
        <strain evidence="4 5">CBS 223.65</strain>
    </source>
</reference>
<dbReference type="SMART" id="SM00054">
    <property type="entry name" value="EFh"/>
    <property type="match status" value="3"/>
</dbReference>
<dbReference type="InterPro" id="IPR018247">
    <property type="entry name" value="EF_Hand_1_Ca_BS"/>
</dbReference>
<evidence type="ECO:0000259" key="3">
    <source>
        <dbReference type="PROSITE" id="PS50222"/>
    </source>
</evidence>
<feature type="domain" description="EF-hand" evidence="3">
    <location>
        <begin position="617"/>
        <end position="652"/>
    </location>
</feature>
<dbReference type="SMART" id="SM00015">
    <property type="entry name" value="IQ"/>
    <property type="match status" value="2"/>
</dbReference>
<dbReference type="GO" id="GO:0005509">
    <property type="term" value="F:calcium ion binding"/>
    <property type="evidence" value="ECO:0007669"/>
    <property type="project" value="InterPro"/>
</dbReference>
<evidence type="ECO:0000256" key="1">
    <source>
        <dbReference type="ARBA" id="ARBA00022837"/>
    </source>
</evidence>
<feature type="domain" description="EF-hand" evidence="3">
    <location>
        <begin position="581"/>
        <end position="616"/>
    </location>
</feature>
<feature type="region of interest" description="Disordered" evidence="2">
    <location>
        <begin position="165"/>
        <end position="194"/>
    </location>
</feature>
<accession>A0A067C2L8</accession>
<dbReference type="PROSITE" id="PS00018">
    <property type="entry name" value="EF_HAND_1"/>
    <property type="match status" value="2"/>
</dbReference>
<dbReference type="CDD" id="cd00051">
    <property type="entry name" value="EFh"/>
    <property type="match status" value="1"/>
</dbReference>
<dbReference type="Pfam" id="PF13499">
    <property type="entry name" value="EF-hand_7"/>
    <property type="match status" value="1"/>
</dbReference>
<keyword evidence="1" id="KW-0106">Calcium</keyword>
<proteinExistence type="predicted"/>
<dbReference type="PROSITE" id="PS50222">
    <property type="entry name" value="EF_HAND_2"/>
    <property type="match status" value="2"/>
</dbReference>
<dbReference type="Gene3D" id="1.10.238.10">
    <property type="entry name" value="EF-hand"/>
    <property type="match status" value="1"/>
</dbReference>